<keyword evidence="3" id="KW-0645">Protease</keyword>
<dbReference type="Proteomes" id="UP000188320">
    <property type="component" value="Unassembled WGS sequence"/>
</dbReference>
<sequence>MERKTVRVLLTGFEPFGKTKKQYNMNRSWEIAKMFKGRTIQALNMVVVIDVILLPVEYDPAFKILTSLYDEKEKIGEMYDYIIHMGEGNPSKIKVEHLARSETYVSPGNGGAKDLPLNGKVPNSVEKSISSNCNISEMVKHIHLEYVESSWNAGLYLCEFVYYTSLMSANNSRRTIFIHLPPYGCEITDDDIVDVLNKAVLFLANN</sequence>
<dbReference type="InterPro" id="IPR016125">
    <property type="entry name" value="Peptidase_C15-like"/>
</dbReference>
<keyword evidence="2" id="KW-0963">Cytoplasm</keyword>
<evidence type="ECO:0000256" key="5">
    <source>
        <dbReference type="ARBA" id="ARBA00022807"/>
    </source>
</evidence>
<evidence type="ECO:0000256" key="4">
    <source>
        <dbReference type="ARBA" id="ARBA00022801"/>
    </source>
</evidence>
<evidence type="ECO:0000256" key="2">
    <source>
        <dbReference type="ARBA" id="ARBA00022490"/>
    </source>
</evidence>
<evidence type="ECO:0000313" key="7">
    <source>
        <dbReference type="Proteomes" id="UP000188320"/>
    </source>
</evidence>
<proteinExistence type="inferred from homology"/>
<keyword evidence="5" id="KW-0788">Thiol protease</keyword>
<dbReference type="Gene3D" id="3.40.630.20">
    <property type="entry name" value="Peptidase C15, pyroglutamyl peptidase I-like"/>
    <property type="match status" value="1"/>
</dbReference>
<dbReference type="InterPro" id="IPR000816">
    <property type="entry name" value="Peptidase_C15"/>
</dbReference>
<dbReference type="Pfam" id="PF01470">
    <property type="entry name" value="Peptidase_C15"/>
    <property type="match status" value="1"/>
</dbReference>
<dbReference type="GO" id="GO:0016920">
    <property type="term" value="F:pyroglutamyl-peptidase activity"/>
    <property type="evidence" value="ECO:0007669"/>
    <property type="project" value="InterPro"/>
</dbReference>
<organism evidence="6 7">
    <name type="scientific">Zancudomyces culisetae</name>
    <name type="common">Gut fungus</name>
    <name type="synonym">Smittium culisetae</name>
    <dbReference type="NCBI Taxonomy" id="1213189"/>
    <lineage>
        <taxon>Eukaryota</taxon>
        <taxon>Fungi</taxon>
        <taxon>Fungi incertae sedis</taxon>
        <taxon>Zoopagomycota</taxon>
        <taxon>Kickxellomycotina</taxon>
        <taxon>Harpellomycetes</taxon>
        <taxon>Harpellales</taxon>
        <taxon>Legeriomycetaceae</taxon>
        <taxon>Zancudomyces</taxon>
    </lineage>
</organism>
<name>A0A1R1PUT5_ZANCU</name>
<comment type="caution">
    <text evidence="6">The sequence shown here is derived from an EMBL/GenBank/DDBJ whole genome shotgun (WGS) entry which is preliminary data.</text>
</comment>
<accession>A0A1R1PUT5</accession>
<dbReference type="PANTHER" id="PTHR23402:SF1">
    <property type="entry name" value="PYROGLUTAMYL-PEPTIDASE I"/>
    <property type="match status" value="1"/>
</dbReference>
<dbReference type="GO" id="GO:0006508">
    <property type="term" value="P:proteolysis"/>
    <property type="evidence" value="ECO:0007669"/>
    <property type="project" value="UniProtKB-KW"/>
</dbReference>
<dbReference type="EMBL" id="LSSK01000167">
    <property type="protein sequence ID" value="OMH84652.1"/>
    <property type="molecule type" value="Genomic_DNA"/>
</dbReference>
<dbReference type="AlphaFoldDB" id="A0A1R1PUT5"/>
<gene>
    <name evidence="6" type="ORF">AX774_g1812</name>
</gene>
<protein>
    <submittedName>
        <fullName evidence="6">Pyroglutamyl-peptidase 1</fullName>
    </submittedName>
</protein>
<dbReference type="PANTHER" id="PTHR23402">
    <property type="entry name" value="PROTEASE FAMILY C15 PYROGLUTAMYL-PEPTIDASE I-RELATED"/>
    <property type="match status" value="1"/>
</dbReference>
<evidence type="ECO:0000256" key="1">
    <source>
        <dbReference type="ARBA" id="ARBA00006641"/>
    </source>
</evidence>
<dbReference type="OrthoDB" id="407146at2759"/>
<evidence type="ECO:0000256" key="3">
    <source>
        <dbReference type="ARBA" id="ARBA00022670"/>
    </source>
</evidence>
<reference evidence="7" key="1">
    <citation type="submission" date="2017-01" db="EMBL/GenBank/DDBJ databases">
        <authorList>
            <person name="Wang Y."/>
            <person name="White M."/>
            <person name="Kvist S."/>
            <person name="Moncalvo J.-M."/>
        </authorList>
    </citation>
    <scope>NUCLEOTIDE SEQUENCE [LARGE SCALE GENOMIC DNA]</scope>
    <source>
        <strain evidence="7">COL-18-3</strain>
    </source>
</reference>
<dbReference type="SUPFAM" id="SSF53182">
    <property type="entry name" value="Pyrrolidone carboxyl peptidase (pyroglutamate aminopeptidase)"/>
    <property type="match status" value="1"/>
</dbReference>
<evidence type="ECO:0000313" key="6">
    <source>
        <dbReference type="EMBL" id="OMH84652.1"/>
    </source>
</evidence>
<dbReference type="InterPro" id="IPR036440">
    <property type="entry name" value="Peptidase_C15-like_sf"/>
</dbReference>
<keyword evidence="7" id="KW-1185">Reference proteome</keyword>
<comment type="similarity">
    <text evidence="1">Belongs to the peptidase C15 family.</text>
</comment>
<dbReference type="PRINTS" id="PR00706">
    <property type="entry name" value="PYROGLUPTASE"/>
</dbReference>
<keyword evidence="4" id="KW-0378">Hydrolase</keyword>
<dbReference type="GO" id="GO:0005829">
    <property type="term" value="C:cytosol"/>
    <property type="evidence" value="ECO:0007669"/>
    <property type="project" value="InterPro"/>
</dbReference>